<dbReference type="OrthoDB" id="2422225at2759"/>
<dbReference type="Pfam" id="PF10551">
    <property type="entry name" value="MULE"/>
    <property type="match status" value="1"/>
</dbReference>
<reference evidence="4 5" key="1">
    <citation type="submission" date="2021-08" db="EMBL/GenBank/DDBJ databases">
        <title>Draft Genome Sequence of Phanerochaete sordida strain YK-624.</title>
        <authorList>
            <person name="Mori T."/>
            <person name="Dohra H."/>
            <person name="Suzuki T."/>
            <person name="Kawagishi H."/>
            <person name="Hirai H."/>
        </authorList>
    </citation>
    <scope>NUCLEOTIDE SEQUENCE [LARGE SCALE GENOMIC DNA]</scope>
    <source>
        <strain evidence="4 5">YK-624</strain>
    </source>
</reference>
<dbReference type="InterPro" id="IPR018289">
    <property type="entry name" value="MULE_transposase_dom"/>
</dbReference>
<feature type="region of interest" description="Disordered" evidence="2">
    <location>
        <begin position="732"/>
        <end position="794"/>
    </location>
</feature>
<keyword evidence="5" id="KW-1185">Reference proteome</keyword>
<gene>
    <name evidence="4" type="ORF">PsYK624_153360</name>
</gene>
<evidence type="ECO:0000256" key="1">
    <source>
        <dbReference type="PROSITE-ProRule" id="PRU00325"/>
    </source>
</evidence>
<keyword evidence="1" id="KW-0862">Zinc</keyword>
<dbReference type="PANTHER" id="PTHR31569:SF4">
    <property type="entry name" value="SWIM-TYPE DOMAIN-CONTAINING PROTEIN"/>
    <property type="match status" value="1"/>
</dbReference>
<accession>A0A9P3GP28</accession>
<evidence type="ECO:0000313" key="5">
    <source>
        <dbReference type="Proteomes" id="UP000703269"/>
    </source>
</evidence>
<organism evidence="4 5">
    <name type="scientific">Phanerochaete sordida</name>
    <dbReference type="NCBI Taxonomy" id="48140"/>
    <lineage>
        <taxon>Eukaryota</taxon>
        <taxon>Fungi</taxon>
        <taxon>Dikarya</taxon>
        <taxon>Basidiomycota</taxon>
        <taxon>Agaricomycotina</taxon>
        <taxon>Agaricomycetes</taxon>
        <taxon>Polyporales</taxon>
        <taxon>Phanerochaetaceae</taxon>
        <taxon>Phanerochaete</taxon>
    </lineage>
</organism>
<dbReference type="GO" id="GO:0008270">
    <property type="term" value="F:zinc ion binding"/>
    <property type="evidence" value="ECO:0007669"/>
    <property type="project" value="UniProtKB-KW"/>
</dbReference>
<feature type="region of interest" description="Disordered" evidence="2">
    <location>
        <begin position="278"/>
        <end position="302"/>
    </location>
</feature>
<dbReference type="InterPro" id="IPR052579">
    <property type="entry name" value="Zinc_finger_SWIM"/>
</dbReference>
<evidence type="ECO:0000313" key="4">
    <source>
        <dbReference type="EMBL" id="GJE99092.1"/>
    </source>
</evidence>
<dbReference type="PANTHER" id="PTHR31569">
    <property type="entry name" value="SWIM-TYPE DOMAIN-CONTAINING PROTEIN"/>
    <property type="match status" value="1"/>
</dbReference>
<feature type="region of interest" description="Disordered" evidence="2">
    <location>
        <begin position="556"/>
        <end position="575"/>
    </location>
</feature>
<feature type="domain" description="SWIM-type" evidence="3">
    <location>
        <begin position="490"/>
        <end position="525"/>
    </location>
</feature>
<dbReference type="InterPro" id="IPR007527">
    <property type="entry name" value="Znf_SWIM"/>
</dbReference>
<protein>
    <submittedName>
        <fullName evidence="4">SWIM zinc finger family protein</fullName>
    </submittedName>
</protein>
<dbReference type="Pfam" id="PF04434">
    <property type="entry name" value="SWIM"/>
    <property type="match status" value="1"/>
</dbReference>
<dbReference type="Proteomes" id="UP000703269">
    <property type="component" value="Unassembled WGS sequence"/>
</dbReference>
<feature type="region of interest" description="Disordered" evidence="2">
    <location>
        <begin position="633"/>
        <end position="653"/>
    </location>
</feature>
<dbReference type="AlphaFoldDB" id="A0A9P3GP28"/>
<feature type="compositionally biased region" description="Basic residues" evidence="2">
    <location>
        <begin position="785"/>
        <end position="794"/>
    </location>
</feature>
<evidence type="ECO:0000256" key="2">
    <source>
        <dbReference type="SAM" id="MobiDB-lite"/>
    </source>
</evidence>
<name>A0A9P3GP28_9APHY</name>
<keyword evidence="1" id="KW-0863">Zinc-finger</keyword>
<keyword evidence="1" id="KW-0479">Metal-binding</keyword>
<evidence type="ECO:0000259" key="3">
    <source>
        <dbReference type="PROSITE" id="PS50966"/>
    </source>
</evidence>
<dbReference type="PROSITE" id="PS50966">
    <property type="entry name" value="ZF_SWIM"/>
    <property type="match status" value="1"/>
</dbReference>
<comment type="caution">
    <text evidence="4">The sequence shown here is derived from an EMBL/GenBank/DDBJ whole genome shotgun (WGS) entry which is preliminary data.</text>
</comment>
<proteinExistence type="predicted"/>
<dbReference type="EMBL" id="BPQB01000101">
    <property type="protein sequence ID" value="GJE99092.1"/>
    <property type="molecule type" value="Genomic_DNA"/>
</dbReference>
<sequence>MSLDAVLDANRASFDARAYPGMPSDITNSPYRWTIGKGDTRSLYRQFHRLSGVNVVNQAHVNVDDWLKEDSPHYNKALADAIFHYSPRASKAERFEACIATQEMNEAAWKYGHQSQILMDGTFGICNLKMLLFIVMGVDEKNRGVPLAFFLFSAPMENKQTSGGYNTEILTAMLSAWKTSLGSRNGQVFEPRVAITDTDLKERGALIAVFPHVHLLICQFHLRQAFKNHRAKAVKGSSADHVLIRSRLKRLEDQLVATEDHPTALKLIAEERRFLEALKDPEPESNAENPARRSAPSPTGQAAVGGLSHVHYLESYWLKEDLWFSWARAGRLAAAKILGCAVNEVVPTTNHLESFNGVLKRKHIRRHQKSHRRLRLDVLIHILVFRALPSIFKQRELEDSEAARRESMIQRLVPGGEQLIRDRAATASTSSSVEPMAYYVPDMQRDQGAVELLSANQISKHPTFDLAARTLIFACYSSLAIHGEQNPVQYTISLGIDGHSTCTCPDFSSRGGFCKHMRAAAARVASLKLEGVRLPNVIVPQSLEEARALRALSADRHTPAQTANMRPSSAPPTPTPIQDAVCAVNSLLCQTSTYEYESSLERIADELQGGVDAEIDEDTADEMSSGVEGMLSEQESMDGMSDTASTPTESDFEDDLDISSLQELRTVPNRSAKGISEQTVGRSLHDLEKIAPKLGLLADLLRSLSLSDVSTGDRERFAGVQMPIDKLLTELGRISGGSAGPSASPTSHPSPAPLPIPSTHAAHSSQPRTKRRRTDILPPSPEKAQKRKDSHSHH</sequence>